<keyword evidence="1 3" id="KW-0808">Transferase</keyword>
<dbReference type="InterPro" id="IPR023606">
    <property type="entry name" value="CoA-Trfase_III_dom_1_sf"/>
</dbReference>
<gene>
    <name evidence="3" type="ORF">OKJ99_13430</name>
</gene>
<dbReference type="Gene3D" id="3.40.50.10540">
    <property type="entry name" value="Crotonobetainyl-coa:carnitine coa-transferase, domain 1"/>
    <property type="match status" value="1"/>
</dbReference>
<evidence type="ECO:0000256" key="1">
    <source>
        <dbReference type="ARBA" id="ARBA00022679"/>
    </source>
</evidence>
<dbReference type="RefSeq" id="WP_326016296.1">
    <property type="nucleotide sequence ID" value="NZ_JAOZYC010000094.1"/>
</dbReference>
<reference evidence="3 4" key="1">
    <citation type="submission" date="2022-10" db="EMBL/GenBank/DDBJ databases">
        <authorList>
            <person name="Xie J."/>
            <person name="Shen N."/>
        </authorList>
    </citation>
    <scope>NUCLEOTIDE SEQUENCE [LARGE SCALE GENOMIC DNA]</scope>
    <source>
        <strain evidence="3 4">YIM65594</strain>
    </source>
</reference>
<feature type="compositionally biased region" description="Low complexity" evidence="2">
    <location>
        <begin position="13"/>
        <end position="24"/>
    </location>
</feature>
<feature type="region of interest" description="Disordered" evidence="2">
    <location>
        <begin position="367"/>
        <end position="396"/>
    </location>
</feature>
<organism evidence="3 4">
    <name type="scientific">Streptomyces endophyticus</name>
    <dbReference type="NCBI Taxonomy" id="714166"/>
    <lineage>
        <taxon>Bacteria</taxon>
        <taxon>Bacillati</taxon>
        <taxon>Actinomycetota</taxon>
        <taxon>Actinomycetes</taxon>
        <taxon>Kitasatosporales</taxon>
        <taxon>Streptomycetaceae</taxon>
        <taxon>Streptomyces</taxon>
    </lineage>
</organism>
<accession>A0ABU6F3B9</accession>
<dbReference type="Proteomes" id="UP001354931">
    <property type="component" value="Unassembled WGS sequence"/>
</dbReference>
<dbReference type="Pfam" id="PF02515">
    <property type="entry name" value="CoA_transf_3"/>
    <property type="match status" value="1"/>
</dbReference>
<evidence type="ECO:0000313" key="4">
    <source>
        <dbReference type="Proteomes" id="UP001354931"/>
    </source>
</evidence>
<dbReference type="PANTHER" id="PTHR48207:SF4">
    <property type="entry name" value="BLL6097 PROTEIN"/>
    <property type="match status" value="1"/>
</dbReference>
<dbReference type="InterPro" id="IPR044855">
    <property type="entry name" value="CoA-Trfase_III_dom3_sf"/>
</dbReference>
<comment type="caution">
    <text evidence="3">The sequence shown here is derived from an EMBL/GenBank/DDBJ whole genome shotgun (WGS) entry which is preliminary data.</text>
</comment>
<feature type="region of interest" description="Disordered" evidence="2">
    <location>
        <begin position="1"/>
        <end position="35"/>
    </location>
</feature>
<dbReference type="GO" id="GO:0016740">
    <property type="term" value="F:transferase activity"/>
    <property type="evidence" value="ECO:0007669"/>
    <property type="project" value="UniProtKB-KW"/>
</dbReference>
<dbReference type="PANTHER" id="PTHR48207">
    <property type="entry name" value="SUCCINATE--HYDROXYMETHYLGLUTARATE COA-TRANSFERASE"/>
    <property type="match status" value="1"/>
</dbReference>
<evidence type="ECO:0000256" key="2">
    <source>
        <dbReference type="SAM" id="MobiDB-lite"/>
    </source>
</evidence>
<dbReference type="Gene3D" id="3.30.1540.10">
    <property type="entry name" value="formyl-coa transferase, domain 3"/>
    <property type="match status" value="1"/>
</dbReference>
<sequence length="440" mass="46260">MTPKEPAESVDNSEGAATAAAAAESGGGSPAGRPLDGVRVVDITSTLMGPYCTLLLAQWGADVIKVEPPAGDVVRYIGDTRANGMGPAFLNTNRGKRSVALDLKAPGAAPVLAALVDSADVLVHNLRPAAARRLGLTAESALERNPRLVHCAFRGFAAGGPDSDRPAYDDVIQAAGGVAALQGGDGGAEYVRQAAADKTVGIYGAAAVLAALHGRQVTGRGRAVEVPMLETMASFTLLEQQGGRVFDPPTGPTGYARTSSPHRRPCRTKDGHLAVMIYTDAQWRAFFTAIGRPALADDPRFRTITERTEHIDTLYSMVNAELLLRTTAEWQAEFDARDIPATRVNTLDDLFTDPHLSATGFFERTEHPTEGPLLLGRPPVRMTEPAAGASPCEDEGPLRPAPHLGEHTREVLTELGLPGTEAAALFDTGVAREPTAATAA</sequence>
<proteinExistence type="predicted"/>
<evidence type="ECO:0000313" key="3">
    <source>
        <dbReference type="EMBL" id="MEB8338501.1"/>
    </source>
</evidence>
<dbReference type="EMBL" id="JAOZYC010000094">
    <property type="protein sequence ID" value="MEB8338501.1"/>
    <property type="molecule type" value="Genomic_DNA"/>
</dbReference>
<dbReference type="InterPro" id="IPR050483">
    <property type="entry name" value="CoA-transferase_III_domain"/>
</dbReference>
<name>A0ABU6F3B9_9ACTN</name>
<protein>
    <submittedName>
        <fullName evidence="3">CoA transferase</fullName>
    </submittedName>
</protein>
<dbReference type="InterPro" id="IPR003673">
    <property type="entry name" value="CoA-Trfase_fam_III"/>
</dbReference>
<dbReference type="SUPFAM" id="SSF89796">
    <property type="entry name" value="CoA-transferase family III (CaiB/BaiF)"/>
    <property type="match status" value="1"/>
</dbReference>
<keyword evidence="4" id="KW-1185">Reference proteome</keyword>